<dbReference type="EMBL" id="LN679110">
    <property type="protein sequence ID" value="CEL52887.1"/>
    <property type="molecule type" value="Genomic_DNA"/>
</dbReference>
<gene>
    <name evidence="1" type="ORF">RSOLAG1IB_05955</name>
</gene>
<name>A0A0B7F9H4_THACB</name>
<dbReference type="OrthoDB" id="10274387at2759"/>
<sequence>MAEAAIDTSRQCTAFFTEDGSFTGLKTTDIGSSYTFKVAEVDGSTALVGIATFDGAPSFQHGSYDVNLGGSNGEDIIITISDQQAPGDPVIVSAFKKQDNSLIVKAEMGVGHVLYKSE</sequence>
<reference evidence="1 2" key="1">
    <citation type="submission" date="2014-11" db="EMBL/GenBank/DDBJ databases">
        <authorList>
            <person name="Wibberg Daniel"/>
        </authorList>
    </citation>
    <scope>NUCLEOTIDE SEQUENCE [LARGE SCALE GENOMIC DNA]</scope>
    <source>
        <strain evidence="1">Rhizoctonia solani AG1-IB 7/3/14</strain>
    </source>
</reference>
<dbReference type="AlphaFoldDB" id="A0A0B7F9H4"/>
<keyword evidence="2" id="KW-1185">Reference proteome</keyword>
<organism evidence="1 2">
    <name type="scientific">Thanatephorus cucumeris (strain AG1-IB / isolate 7/3/14)</name>
    <name type="common">Lettuce bottom rot fungus</name>
    <name type="synonym">Rhizoctonia solani</name>
    <dbReference type="NCBI Taxonomy" id="1108050"/>
    <lineage>
        <taxon>Eukaryota</taxon>
        <taxon>Fungi</taxon>
        <taxon>Dikarya</taxon>
        <taxon>Basidiomycota</taxon>
        <taxon>Agaricomycotina</taxon>
        <taxon>Agaricomycetes</taxon>
        <taxon>Cantharellales</taxon>
        <taxon>Ceratobasidiaceae</taxon>
        <taxon>Rhizoctonia</taxon>
        <taxon>Rhizoctonia solani AG-1</taxon>
    </lineage>
</organism>
<accession>A0A0B7F9H4</accession>
<dbReference type="Proteomes" id="UP000059188">
    <property type="component" value="Unassembled WGS sequence"/>
</dbReference>
<protein>
    <submittedName>
        <fullName evidence="1">Uncharacterized protein</fullName>
    </submittedName>
</protein>
<proteinExistence type="predicted"/>
<evidence type="ECO:0000313" key="2">
    <source>
        <dbReference type="Proteomes" id="UP000059188"/>
    </source>
</evidence>
<evidence type="ECO:0000313" key="1">
    <source>
        <dbReference type="EMBL" id="CEL52887.1"/>
    </source>
</evidence>